<evidence type="ECO:0000313" key="2">
    <source>
        <dbReference type="EMBL" id="MFD2158310.1"/>
    </source>
</evidence>
<organism evidence="2 3">
    <name type="scientific">Rubritalea tangerina</name>
    <dbReference type="NCBI Taxonomy" id="430798"/>
    <lineage>
        <taxon>Bacteria</taxon>
        <taxon>Pseudomonadati</taxon>
        <taxon>Verrucomicrobiota</taxon>
        <taxon>Verrucomicrobiia</taxon>
        <taxon>Verrucomicrobiales</taxon>
        <taxon>Rubritaleaceae</taxon>
        <taxon>Rubritalea</taxon>
    </lineage>
</organism>
<comment type="caution">
    <text evidence="2">The sequence shown here is derived from an EMBL/GenBank/DDBJ whole genome shotgun (WGS) entry which is preliminary data.</text>
</comment>
<gene>
    <name evidence="2" type="ORF">ACFSW8_05315</name>
</gene>
<evidence type="ECO:0000313" key="3">
    <source>
        <dbReference type="Proteomes" id="UP001597389"/>
    </source>
</evidence>
<sequence length="134" mass="14969">MNTQNTYQTPSTNEDISSFLKRYTGRATDVLRCGTGQQGIVRFLQHVEGYSEEDSLRLSYPLFDSARARLRRSQLPKTVIGILLLFIGLMGPIVMYFTGLGFIIISALPILAGVALLKTVIRPHELPKDENEVV</sequence>
<keyword evidence="1" id="KW-1133">Transmembrane helix</keyword>
<evidence type="ECO:0008006" key="4">
    <source>
        <dbReference type="Google" id="ProtNLM"/>
    </source>
</evidence>
<accession>A0ABW4Z8J5</accession>
<keyword evidence="1" id="KW-0472">Membrane</keyword>
<dbReference type="RefSeq" id="WP_377177636.1">
    <property type="nucleotide sequence ID" value="NZ_JBHUJB010000021.1"/>
</dbReference>
<feature type="transmembrane region" description="Helical" evidence="1">
    <location>
        <begin position="79"/>
        <end position="97"/>
    </location>
</feature>
<reference evidence="3" key="1">
    <citation type="journal article" date="2019" name="Int. J. Syst. Evol. Microbiol.">
        <title>The Global Catalogue of Microorganisms (GCM) 10K type strain sequencing project: providing services to taxonomists for standard genome sequencing and annotation.</title>
        <authorList>
            <consortium name="The Broad Institute Genomics Platform"/>
            <consortium name="The Broad Institute Genome Sequencing Center for Infectious Disease"/>
            <person name="Wu L."/>
            <person name="Ma J."/>
        </authorList>
    </citation>
    <scope>NUCLEOTIDE SEQUENCE [LARGE SCALE GENOMIC DNA]</scope>
    <source>
        <strain evidence="3">CCUG 57942</strain>
    </source>
</reference>
<evidence type="ECO:0000256" key="1">
    <source>
        <dbReference type="SAM" id="Phobius"/>
    </source>
</evidence>
<dbReference type="EMBL" id="JBHUJB010000021">
    <property type="protein sequence ID" value="MFD2158310.1"/>
    <property type="molecule type" value="Genomic_DNA"/>
</dbReference>
<name>A0ABW4Z8J5_9BACT</name>
<feature type="transmembrane region" description="Helical" evidence="1">
    <location>
        <begin position="103"/>
        <end position="121"/>
    </location>
</feature>
<proteinExistence type="predicted"/>
<keyword evidence="1" id="KW-0812">Transmembrane</keyword>
<protein>
    <recommendedName>
        <fullName evidence="4">DUF2335 domain-containing protein</fullName>
    </recommendedName>
</protein>
<keyword evidence="3" id="KW-1185">Reference proteome</keyword>
<dbReference type="Proteomes" id="UP001597389">
    <property type="component" value="Unassembled WGS sequence"/>
</dbReference>